<comment type="caution">
    <text evidence="1">The sequence shown here is derived from an EMBL/GenBank/DDBJ whole genome shotgun (WGS) entry which is preliminary data.</text>
</comment>
<accession>A0A834SYB3</accession>
<dbReference type="Proteomes" id="UP000634136">
    <property type="component" value="Unassembled WGS sequence"/>
</dbReference>
<proteinExistence type="predicted"/>
<gene>
    <name evidence="1" type="ORF">G2W53_032443</name>
</gene>
<dbReference type="EMBL" id="JAAIUW010000010">
    <property type="protein sequence ID" value="KAF7811467.1"/>
    <property type="molecule type" value="Genomic_DNA"/>
</dbReference>
<keyword evidence="2" id="KW-1185">Reference proteome</keyword>
<sequence>MGIPREHAQNGNLTESGRRDAFFVLVETSLLEGNDLASRLLSCSVNLSVRPFSNLLKLLECILYR</sequence>
<evidence type="ECO:0000313" key="1">
    <source>
        <dbReference type="EMBL" id="KAF7811467.1"/>
    </source>
</evidence>
<keyword evidence="1" id="KW-0808">Transferase</keyword>
<name>A0A834SYB3_9FABA</name>
<dbReference type="AlphaFoldDB" id="A0A834SYB3"/>
<reference evidence="1" key="1">
    <citation type="submission" date="2020-09" db="EMBL/GenBank/DDBJ databases">
        <title>Genome-Enabled Discovery of Anthraquinone Biosynthesis in Senna tora.</title>
        <authorList>
            <person name="Kang S.-H."/>
            <person name="Pandey R.P."/>
            <person name="Lee C.-M."/>
            <person name="Sim J.-S."/>
            <person name="Jeong J.-T."/>
            <person name="Choi B.-S."/>
            <person name="Jung M."/>
            <person name="Ginzburg D."/>
            <person name="Zhao K."/>
            <person name="Won S.Y."/>
            <person name="Oh T.-J."/>
            <person name="Yu Y."/>
            <person name="Kim N.-H."/>
            <person name="Lee O.R."/>
            <person name="Lee T.-H."/>
            <person name="Bashyal P."/>
            <person name="Kim T.-S."/>
            <person name="Lee W.-H."/>
            <person name="Kawkins C."/>
            <person name="Kim C.-K."/>
            <person name="Kim J.S."/>
            <person name="Ahn B.O."/>
            <person name="Rhee S.Y."/>
            <person name="Sohng J.K."/>
        </authorList>
    </citation>
    <scope>NUCLEOTIDE SEQUENCE</scope>
    <source>
        <tissue evidence="1">Leaf</tissue>
    </source>
</reference>
<keyword evidence="1" id="KW-0418">Kinase</keyword>
<organism evidence="1 2">
    <name type="scientific">Senna tora</name>
    <dbReference type="NCBI Taxonomy" id="362788"/>
    <lineage>
        <taxon>Eukaryota</taxon>
        <taxon>Viridiplantae</taxon>
        <taxon>Streptophyta</taxon>
        <taxon>Embryophyta</taxon>
        <taxon>Tracheophyta</taxon>
        <taxon>Spermatophyta</taxon>
        <taxon>Magnoliopsida</taxon>
        <taxon>eudicotyledons</taxon>
        <taxon>Gunneridae</taxon>
        <taxon>Pentapetalae</taxon>
        <taxon>rosids</taxon>
        <taxon>fabids</taxon>
        <taxon>Fabales</taxon>
        <taxon>Fabaceae</taxon>
        <taxon>Caesalpinioideae</taxon>
        <taxon>Cassia clade</taxon>
        <taxon>Senna</taxon>
    </lineage>
</organism>
<evidence type="ECO:0000313" key="2">
    <source>
        <dbReference type="Proteomes" id="UP000634136"/>
    </source>
</evidence>
<protein>
    <submittedName>
        <fullName evidence="1">Cyclin-dependent kinase B2-1</fullName>
    </submittedName>
</protein>
<dbReference type="GO" id="GO:0016301">
    <property type="term" value="F:kinase activity"/>
    <property type="evidence" value="ECO:0007669"/>
    <property type="project" value="UniProtKB-KW"/>
</dbReference>